<dbReference type="AlphaFoldDB" id="A0A4Y2KT03"/>
<dbReference type="Pfam" id="PF00349">
    <property type="entry name" value="Hexokinase_1"/>
    <property type="match status" value="1"/>
</dbReference>
<dbReference type="InterPro" id="IPR043129">
    <property type="entry name" value="ATPase_NBD"/>
</dbReference>
<dbReference type="UniPathway" id="UPA00109">
    <property type="reaction ID" value="UER00180"/>
</dbReference>
<gene>
    <name evidence="13" type="ORF">AVEN_30813_1</name>
</gene>
<dbReference type="GO" id="GO:0005536">
    <property type="term" value="F:D-glucose binding"/>
    <property type="evidence" value="ECO:0007669"/>
    <property type="project" value="InterPro"/>
</dbReference>
<dbReference type="PANTHER" id="PTHR19443:SF54">
    <property type="entry name" value="PHOSPHOTRANSFERASE"/>
    <property type="match status" value="1"/>
</dbReference>
<evidence type="ECO:0000256" key="6">
    <source>
        <dbReference type="ARBA" id="ARBA00022777"/>
    </source>
</evidence>
<evidence type="ECO:0000313" key="13">
    <source>
        <dbReference type="EMBL" id="GBN05418.1"/>
    </source>
</evidence>
<dbReference type="Proteomes" id="UP000499080">
    <property type="component" value="Unassembled WGS sequence"/>
</dbReference>
<comment type="pathway">
    <text evidence="2">Carbohydrate metabolism; hexose metabolism.</text>
</comment>
<keyword evidence="14" id="KW-1185">Reference proteome</keyword>
<evidence type="ECO:0000256" key="3">
    <source>
        <dbReference type="ARBA" id="ARBA00009225"/>
    </source>
</evidence>
<dbReference type="GO" id="GO:0006006">
    <property type="term" value="P:glucose metabolic process"/>
    <property type="evidence" value="ECO:0007669"/>
    <property type="project" value="TreeGrafter"/>
</dbReference>
<dbReference type="Gene3D" id="3.40.367.20">
    <property type="match status" value="1"/>
</dbReference>
<evidence type="ECO:0000256" key="2">
    <source>
        <dbReference type="ARBA" id="ARBA00005028"/>
    </source>
</evidence>
<name>A0A4Y2KT03_ARAVE</name>
<comment type="similarity">
    <text evidence="3 10">Belongs to the hexokinase family.</text>
</comment>
<dbReference type="GO" id="GO:0006096">
    <property type="term" value="P:glycolytic process"/>
    <property type="evidence" value="ECO:0007669"/>
    <property type="project" value="UniProtKB-UniPathway"/>
</dbReference>
<evidence type="ECO:0000259" key="11">
    <source>
        <dbReference type="Pfam" id="PF00349"/>
    </source>
</evidence>
<dbReference type="PRINTS" id="PR00475">
    <property type="entry name" value="HEXOKINASE"/>
</dbReference>
<comment type="pathway">
    <text evidence="1">Carbohydrate degradation; glycolysis; D-glyceraldehyde 3-phosphate and glycerone phosphate from D-glucose: step 1/4.</text>
</comment>
<evidence type="ECO:0000256" key="10">
    <source>
        <dbReference type="RuleBase" id="RU362007"/>
    </source>
</evidence>
<evidence type="ECO:0000313" key="14">
    <source>
        <dbReference type="Proteomes" id="UP000499080"/>
    </source>
</evidence>
<protein>
    <recommendedName>
        <fullName evidence="10">Phosphotransferase</fullName>
        <ecNumber evidence="10">2.7.1.-</ecNumber>
    </recommendedName>
</protein>
<dbReference type="GO" id="GO:0001678">
    <property type="term" value="P:intracellular glucose homeostasis"/>
    <property type="evidence" value="ECO:0007669"/>
    <property type="project" value="InterPro"/>
</dbReference>
<comment type="caution">
    <text evidence="13">The sequence shown here is derived from an EMBL/GenBank/DDBJ whole genome shotgun (WGS) entry which is preliminary data.</text>
</comment>
<dbReference type="OrthoDB" id="6413424at2759"/>
<reference evidence="13 14" key="1">
    <citation type="journal article" date="2019" name="Sci. Rep.">
        <title>Orb-weaving spider Araneus ventricosus genome elucidates the spidroin gene catalogue.</title>
        <authorList>
            <person name="Kono N."/>
            <person name="Nakamura H."/>
            <person name="Ohtoshi R."/>
            <person name="Moran D.A.P."/>
            <person name="Shinohara A."/>
            <person name="Yoshida Y."/>
            <person name="Fujiwara M."/>
            <person name="Mori M."/>
            <person name="Tomita M."/>
            <person name="Arakawa K."/>
        </authorList>
    </citation>
    <scope>NUCLEOTIDE SEQUENCE [LARGE SCALE GENOMIC DNA]</scope>
</reference>
<dbReference type="GO" id="GO:0005829">
    <property type="term" value="C:cytosol"/>
    <property type="evidence" value="ECO:0007669"/>
    <property type="project" value="TreeGrafter"/>
</dbReference>
<feature type="domain" description="Hexokinase C-terminal" evidence="12">
    <location>
        <begin position="259"/>
        <end position="475"/>
    </location>
</feature>
<sequence length="495" mass="56687">MAAFNIWNSADANLTLQLSDKYKASLIEEYMSQYILSDEKINIIKRNFAKEIEDGLRRFDDITTQDPNARSDDPAIQNPSVLGMKVTFFTEFFNGTENGDFIVIYLNRRYLMLMQAKVRPGFPMETKKEYFIVDESIRRSPYIQIFEYICGCMLKFFGKHGLLNKMQVVGFCSDFPIIQFGIDDGIVWYFSESASDFPLNCYDISRCFEMVLLKERYHDIKIELVTIFNYNTSVYINSCYLYGEVDMFLNFVDDCDLLYCEKPSRIKKWNVSNISESVLIDTELGNFGGNGGLDFIASDLEWLAVTTSTTSEKRARLKKFVSEQYILAVIKHILVDLHHKLFYCRNTSLEKLLTEGVSVTELCNFTNAKDLEHSASLLPGGTTGGSVEDATIALYVCKVVLIRAAMLISLCMSSVMLRFTKEDFVIVANCPLLRKHQDYETYIRNVTMKFAPGKKFQFLWTEDNFSLTGAALATALAHRLDRTELHPLTLQKIVS</sequence>
<keyword evidence="4 10" id="KW-0808">Transferase</keyword>
<keyword evidence="5 10" id="KW-0547">Nucleotide-binding</keyword>
<keyword evidence="6 10" id="KW-0418">Kinase</keyword>
<dbReference type="EMBL" id="BGPR01004966">
    <property type="protein sequence ID" value="GBN05418.1"/>
    <property type="molecule type" value="Genomic_DNA"/>
</dbReference>
<keyword evidence="10" id="KW-0324">Glycolysis</keyword>
<evidence type="ECO:0000256" key="5">
    <source>
        <dbReference type="ARBA" id="ARBA00022741"/>
    </source>
</evidence>
<keyword evidence="7 10" id="KW-0067">ATP-binding</keyword>
<dbReference type="PROSITE" id="PS51748">
    <property type="entry name" value="HEXOKINASE_2"/>
    <property type="match status" value="1"/>
</dbReference>
<evidence type="ECO:0000256" key="8">
    <source>
        <dbReference type="ARBA" id="ARBA00044613"/>
    </source>
</evidence>
<accession>A0A4Y2KT03</accession>
<evidence type="ECO:0000259" key="12">
    <source>
        <dbReference type="Pfam" id="PF03727"/>
    </source>
</evidence>
<dbReference type="GO" id="GO:0008865">
    <property type="term" value="F:fructokinase activity"/>
    <property type="evidence" value="ECO:0007669"/>
    <property type="project" value="TreeGrafter"/>
</dbReference>
<dbReference type="Pfam" id="PF03727">
    <property type="entry name" value="Hexokinase_2"/>
    <property type="match status" value="1"/>
</dbReference>
<dbReference type="UniPathway" id="UPA00242"/>
<proteinExistence type="inferred from homology"/>
<dbReference type="EC" id="2.7.1.-" evidence="10"/>
<dbReference type="GO" id="GO:0005524">
    <property type="term" value="F:ATP binding"/>
    <property type="evidence" value="ECO:0007669"/>
    <property type="project" value="UniProtKB-UniRule"/>
</dbReference>
<evidence type="ECO:0000256" key="4">
    <source>
        <dbReference type="ARBA" id="ARBA00022679"/>
    </source>
</evidence>
<comment type="catalytic activity">
    <reaction evidence="9">
        <text>D-glucose + ATP = D-glucose 6-phosphate + ADP + H(+)</text>
        <dbReference type="Rhea" id="RHEA:17825"/>
        <dbReference type="ChEBI" id="CHEBI:4167"/>
        <dbReference type="ChEBI" id="CHEBI:15378"/>
        <dbReference type="ChEBI" id="CHEBI:30616"/>
        <dbReference type="ChEBI" id="CHEBI:61548"/>
        <dbReference type="ChEBI" id="CHEBI:456216"/>
        <dbReference type="EC" id="2.7.1.1"/>
    </reaction>
    <physiologicalReaction direction="left-to-right" evidence="9">
        <dbReference type="Rhea" id="RHEA:17826"/>
    </physiologicalReaction>
</comment>
<dbReference type="Gene3D" id="3.30.420.40">
    <property type="match status" value="1"/>
</dbReference>
<dbReference type="InterPro" id="IPR022673">
    <property type="entry name" value="Hexokinase_C"/>
</dbReference>
<evidence type="ECO:0000256" key="1">
    <source>
        <dbReference type="ARBA" id="ARBA00004888"/>
    </source>
</evidence>
<dbReference type="GO" id="GO:0005739">
    <property type="term" value="C:mitochondrion"/>
    <property type="evidence" value="ECO:0007669"/>
    <property type="project" value="TreeGrafter"/>
</dbReference>
<evidence type="ECO:0000256" key="9">
    <source>
        <dbReference type="ARBA" id="ARBA00048160"/>
    </source>
</evidence>
<comment type="catalytic activity">
    <reaction evidence="8">
        <text>a D-hexose + ATP = a D-hexose 6-phosphate + ADP + H(+)</text>
        <dbReference type="Rhea" id="RHEA:22740"/>
        <dbReference type="ChEBI" id="CHEBI:4194"/>
        <dbReference type="ChEBI" id="CHEBI:15378"/>
        <dbReference type="ChEBI" id="CHEBI:30616"/>
        <dbReference type="ChEBI" id="CHEBI:229467"/>
        <dbReference type="ChEBI" id="CHEBI:456216"/>
        <dbReference type="EC" id="2.7.1.1"/>
    </reaction>
    <physiologicalReaction direction="left-to-right" evidence="8">
        <dbReference type="Rhea" id="RHEA:22741"/>
    </physiologicalReaction>
</comment>
<dbReference type="InterPro" id="IPR022672">
    <property type="entry name" value="Hexokinase_N"/>
</dbReference>
<organism evidence="13 14">
    <name type="scientific">Araneus ventricosus</name>
    <name type="common">Orbweaver spider</name>
    <name type="synonym">Epeira ventricosa</name>
    <dbReference type="NCBI Taxonomy" id="182803"/>
    <lineage>
        <taxon>Eukaryota</taxon>
        <taxon>Metazoa</taxon>
        <taxon>Ecdysozoa</taxon>
        <taxon>Arthropoda</taxon>
        <taxon>Chelicerata</taxon>
        <taxon>Arachnida</taxon>
        <taxon>Araneae</taxon>
        <taxon>Araneomorphae</taxon>
        <taxon>Entelegynae</taxon>
        <taxon>Araneoidea</taxon>
        <taxon>Araneidae</taxon>
        <taxon>Araneus</taxon>
    </lineage>
</organism>
<dbReference type="PANTHER" id="PTHR19443">
    <property type="entry name" value="HEXOKINASE"/>
    <property type="match status" value="1"/>
</dbReference>
<feature type="domain" description="Hexokinase N-terminal" evidence="11">
    <location>
        <begin position="27"/>
        <end position="232"/>
    </location>
</feature>
<dbReference type="GO" id="GO:0004340">
    <property type="term" value="F:glucokinase activity"/>
    <property type="evidence" value="ECO:0007669"/>
    <property type="project" value="TreeGrafter"/>
</dbReference>
<dbReference type="SUPFAM" id="SSF53067">
    <property type="entry name" value="Actin-like ATPase domain"/>
    <property type="match status" value="2"/>
</dbReference>
<evidence type="ECO:0000256" key="7">
    <source>
        <dbReference type="ARBA" id="ARBA00022840"/>
    </source>
</evidence>
<dbReference type="InterPro" id="IPR001312">
    <property type="entry name" value="Hexokinase"/>
</dbReference>